<dbReference type="InterPro" id="IPR039261">
    <property type="entry name" value="FNR_nucleotide-bd"/>
</dbReference>
<protein>
    <submittedName>
        <fullName evidence="2">Oxidoreductase</fullName>
    </submittedName>
</protein>
<dbReference type="SUPFAM" id="SSF52343">
    <property type="entry name" value="Ferredoxin reductase-like, C-terminal NADP-linked domain"/>
    <property type="match status" value="1"/>
</dbReference>
<reference evidence="2" key="1">
    <citation type="submission" date="2023-06" db="EMBL/GenBank/DDBJ databases">
        <title>Genome-scale phylogeny and comparative genomics of the fungal order Sordariales.</title>
        <authorList>
            <consortium name="Lawrence Berkeley National Laboratory"/>
            <person name="Hensen N."/>
            <person name="Bonometti L."/>
            <person name="Westerberg I."/>
            <person name="Brannstrom I.O."/>
            <person name="Guillou S."/>
            <person name="Cros-Aarteil S."/>
            <person name="Calhoun S."/>
            <person name="Haridas S."/>
            <person name="Kuo A."/>
            <person name="Mondo S."/>
            <person name="Pangilinan J."/>
            <person name="Riley R."/>
            <person name="Labutti K."/>
            <person name="Andreopoulos B."/>
            <person name="Lipzen A."/>
            <person name="Chen C."/>
            <person name="Yanf M."/>
            <person name="Daum C."/>
            <person name="Ng V."/>
            <person name="Clum A."/>
            <person name="Steindorff A."/>
            <person name="Ohm R."/>
            <person name="Martin F."/>
            <person name="Silar P."/>
            <person name="Natvig D."/>
            <person name="Lalanne C."/>
            <person name="Gautier V."/>
            <person name="Ament-Velasquez S.L."/>
            <person name="Kruys A."/>
            <person name="Hutchinson M.I."/>
            <person name="Powell A.J."/>
            <person name="Barry K."/>
            <person name="Miller A.N."/>
            <person name="Grigoriev I.V."/>
            <person name="Debuchy R."/>
            <person name="Gladieux P."/>
            <person name="Thoren M.H."/>
            <person name="Johannesson H."/>
        </authorList>
    </citation>
    <scope>NUCLEOTIDE SEQUENCE</scope>
    <source>
        <strain evidence="2">PSN4</strain>
    </source>
</reference>
<feature type="domain" description="FAD-binding FR-type" evidence="1">
    <location>
        <begin position="362"/>
        <end position="496"/>
    </location>
</feature>
<proteinExistence type="predicted"/>
<organism evidence="2 3">
    <name type="scientific">Echria macrotheca</name>
    <dbReference type="NCBI Taxonomy" id="438768"/>
    <lineage>
        <taxon>Eukaryota</taxon>
        <taxon>Fungi</taxon>
        <taxon>Dikarya</taxon>
        <taxon>Ascomycota</taxon>
        <taxon>Pezizomycotina</taxon>
        <taxon>Sordariomycetes</taxon>
        <taxon>Sordariomycetidae</taxon>
        <taxon>Sordariales</taxon>
        <taxon>Schizotheciaceae</taxon>
        <taxon>Echria</taxon>
    </lineage>
</organism>
<dbReference type="GO" id="GO:0016491">
    <property type="term" value="F:oxidoreductase activity"/>
    <property type="evidence" value="ECO:0007669"/>
    <property type="project" value="InterPro"/>
</dbReference>
<dbReference type="InterPro" id="IPR012349">
    <property type="entry name" value="Split_barrel_FMN-bd"/>
</dbReference>
<gene>
    <name evidence="2" type="ORF">QBC47DRAFT_357425</name>
</gene>
<evidence type="ECO:0000313" key="2">
    <source>
        <dbReference type="EMBL" id="KAK1759572.1"/>
    </source>
</evidence>
<evidence type="ECO:0000313" key="3">
    <source>
        <dbReference type="Proteomes" id="UP001239445"/>
    </source>
</evidence>
<dbReference type="Gene3D" id="3.40.50.80">
    <property type="entry name" value="Nucleotide-binding domain of ferredoxin-NADP reductase (FNR) module"/>
    <property type="match status" value="1"/>
</dbReference>
<dbReference type="EMBL" id="MU839828">
    <property type="protein sequence ID" value="KAK1759572.1"/>
    <property type="molecule type" value="Genomic_DNA"/>
</dbReference>
<name>A0AAJ0BKF3_9PEZI</name>
<comment type="caution">
    <text evidence="2">The sequence shown here is derived from an EMBL/GenBank/DDBJ whole genome shotgun (WGS) entry which is preliminary data.</text>
</comment>
<accession>A0AAJ0BKF3</accession>
<dbReference type="PROSITE" id="PS51384">
    <property type="entry name" value="FAD_FR"/>
    <property type="match status" value="1"/>
</dbReference>
<dbReference type="PANTHER" id="PTHR42815">
    <property type="entry name" value="FAD-BINDING, PUTATIVE (AFU_ORTHOLOGUE AFUA_6G07600)-RELATED"/>
    <property type="match status" value="1"/>
</dbReference>
<dbReference type="AlphaFoldDB" id="A0AAJ0BKF3"/>
<keyword evidence="3" id="KW-1185">Reference proteome</keyword>
<evidence type="ECO:0000259" key="1">
    <source>
        <dbReference type="PROSITE" id="PS51384"/>
    </source>
</evidence>
<dbReference type="PANTHER" id="PTHR42815:SF2">
    <property type="entry name" value="FAD-BINDING, PUTATIVE (AFU_ORTHOLOGUE AFUA_6G07600)-RELATED"/>
    <property type="match status" value="1"/>
</dbReference>
<dbReference type="Gene3D" id="2.30.110.10">
    <property type="entry name" value="Electron Transport, Fmn-binding Protein, Chain A"/>
    <property type="match status" value="1"/>
</dbReference>
<dbReference type="InterPro" id="IPR017927">
    <property type="entry name" value="FAD-bd_FR_type"/>
</dbReference>
<sequence length="645" mass="69632">MAATASAHNLDPNGWHTGERQAHALLHVQTSRRRNPTAPGLPPSYGMRIAASPLVALGTVDVDGRPWTTLWGGEAGFARPLGGPASQQKNILALQSLVAVRWDPVLEVLMQKETVRQPVERVMVSGLAIDLETRDRVKIAGRMVVGAVAEEGPGDDENVREVQLAVAVEESLGNCPKYVNSKEIRPRVPGGVKGWVVGENKKWDGEMVRVVERADMFFLSTTDGKTMDTNHRGGPRGFVRVSRNEDGEEGGVVLVYPEYSGNQLYQSLGNLQVDRRIGVIIPDFETADAVYLTGETEVLVGDKAGAVMPHAKVAVKITVAEARFVKGGLPFTGEPGEMSPYNPPVRKVVTEGEMVGISGAKGGGITAKLVNREVLTPTIARYTFSLDVDNAKKEKLWKAGFAATLDFSGELDHGWSHMRDDDPQSLNDDFIRTFTVSSPPPSAPSEDEMMTIKNGTEMQITARLHGPVTNFLFRYPLQHRHQVPPLEIPVLTFWDDHFRMLDEAAAGERKDLVYVAGGVGVTPLLAQAGGVLAAAAPAGRKLTVLWSLRAEDVPLAVDSFARIPGLAAVTRLFVTGMGGGEQEVRVLEDVETLGAGVVRGRMTRDSVLAAGGDGSTYFVCTGRGMADEVLKWLEGQKTVVGSFDY</sequence>
<dbReference type="Proteomes" id="UP001239445">
    <property type="component" value="Unassembled WGS sequence"/>
</dbReference>